<dbReference type="GO" id="GO:0016787">
    <property type="term" value="F:hydrolase activity"/>
    <property type="evidence" value="ECO:0007669"/>
    <property type="project" value="UniProtKB-KW"/>
</dbReference>
<dbReference type="PRINTS" id="PR00412">
    <property type="entry name" value="EPOXHYDRLASE"/>
</dbReference>
<dbReference type="EMBL" id="WTUW01000002">
    <property type="protein sequence ID" value="MZR31597.1"/>
    <property type="molecule type" value="Genomic_DNA"/>
</dbReference>
<keyword evidence="2" id="KW-0378">Hydrolase</keyword>
<dbReference type="InterPro" id="IPR000073">
    <property type="entry name" value="AB_hydrolase_1"/>
</dbReference>
<organism evidence="2 3">
    <name type="scientific">Sneathiella litorea</name>
    <dbReference type="NCBI Taxonomy" id="2606216"/>
    <lineage>
        <taxon>Bacteria</taxon>
        <taxon>Pseudomonadati</taxon>
        <taxon>Pseudomonadota</taxon>
        <taxon>Alphaproteobacteria</taxon>
        <taxon>Sneathiellales</taxon>
        <taxon>Sneathiellaceae</taxon>
        <taxon>Sneathiella</taxon>
    </lineage>
</organism>
<proteinExistence type="predicted"/>
<dbReference type="SUPFAM" id="SSF53474">
    <property type="entry name" value="alpha/beta-Hydrolases"/>
    <property type="match status" value="1"/>
</dbReference>
<reference evidence="2 3" key="1">
    <citation type="submission" date="2019-12" db="EMBL/GenBank/DDBJ databases">
        <title>Snethiella sp. nov. sp. isolated from sea sand.</title>
        <authorList>
            <person name="Kim J."/>
            <person name="Jeong S.E."/>
            <person name="Jung H.S."/>
            <person name="Jeon C.O."/>
        </authorList>
    </citation>
    <scope>NUCLEOTIDE SEQUENCE [LARGE SCALE GENOMIC DNA]</scope>
    <source>
        <strain evidence="2 3">DP05</strain>
    </source>
</reference>
<dbReference type="PRINTS" id="PR00111">
    <property type="entry name" value="ABHYDROLASE"/>
</dbReference>
<gene>
    <name evidence="2" type="ORF">GQE98_13230</name>
</gene>
<dbReference type="InterPro" id="IPR029058">
    <property type="entry name" value="AB_hydrolase_fold"/>
</dbReference>
<dbReference type="Proteomes" id="UP000476030">
    <property type="component" value="Unassembled WGS sequence"/>
</dbReference>
<name>A0A6L8WBU8_9PROT</name>
<dbReference type="PANTHER" id="PTHR43798">
    <property type="entry name" value="MONOACYLGLYCEROL LIPASE"/>
    <property type="match status" value="1"/>
</dbReference>
<dbReference type="AlphaFoldDB" id="A0A6L8WBU8"/>
<dbReference type="PANTHER" id="PTHR43798:SF33">
    <property type="entry name" value="HYDROLASE, PUTATIVE (AFU_ORTHOLOGUE AFUA_2G14860)-RELATED"/>
    <property type="match status" value="1"/>
</dbReference>
<dbReference type="Pfam" id="PF00561">
    <property type="entry name" value="Abhydrolase_1"/>
    <property type="match status" value="1"/>
</dbReference>
<dbReference type="InterPro" id="IPR000639">
    <property type="entry name" value="Epox_hydrolase-like"/>
</dbReference>
<feature type="domain" description="AB hydrolase-1" evidence="1">
    <location>
        <begin position="26"/>
        <end position="273"/>
    </location>
</feature>
<accession>A0A6L8WBU8</accession>
<sequence length="286" mass="33013">MGPISNSYISQRIKLHYVDWGNPDAPPLLLIHGGRDHCRNWDWVAEELRHDWHIIAPDLRGHGDSGWSTDGNYNVQNYVYDIAQLIHQKELSPVTIVSHSLGGSIALRYTGLYPENVRKVVAIEGLGSSPKMIKEAQAVPMARRWRDWIDKKRAASGRTHRRYEKFEDALGRMKAENKHLSDEQALHLTIHAVNQNEDGTFSWKFDNYMRVWGPSDISQEDIQALWSDITCPTMLCYGNDSWASNPVDDGRIEHFKNAIVKNYENAGHWLHHDQFDRFIADLRDFL</sequence>
<dbReference type="RefSeq" id="WP_161316086.1">
    <property type="nucleotide sequence ID" value="NZ_WTUW01000002.1"/>
</dbReference>
<evidence type="ECO:0000313" key="3">
    <source>
        <dbReference type="Proteomes" id="UP000476030"/>
    </source>
</evidence>
<evidence type="ECO:0000313" key="2">
    <source>
        <dbReference type="EMBL" id="MZR31597.1"/>
    </source>
</evidence>
<dbReference type="Gene3D" id="3.40.50.1820">
    <property type="entry name" value="alpha/beta hydrolase"/>
    <property type="match status" value="1"/>
</dbReference>
<dbReference type="GO" id="GO:0016020">
    <property type="term" value="C:membrane"/>
    <property type="evidence" value="ECO:0007669"/>
    <property type="project" value="TreeGrafter"/>
</dbReference>
<comment type="caution">
    <text evidence="2">The sequence shown here is derived from an EMBL/GenBank/DDBJ whole genome shotgun (WGS) entry which is preliminary data.</text>
</comment>
<protein>
    <submittedName>
        <fullName evidence="2">Alpha/beta fold hydrolase</fullName>
    </submittedName>
</protein>
<keyword evidence="3" id="KW-1185">Reference proteome</keyword>
<evidence type="ECO:0000259" key="1">
    <source>
        <dbReference type="Pfam" id="PF00561"/>
    </source>
</evidence>
<dbReference type="InterPro" id="IPR050266">
    <property type="entry name" value="AB_hydrolase_sf"/>
</dbReference>